<dbReference type="InterPro" id="IPR036691">
    <property type="entry name" value="Endo/exonu/phosph_ase_sf"/>
</dbReference>
<evidence type="ECO:0000313" key="2">
    <source>
        <dbReference type="EnsemblMetazoa" id="AMAM008853-PA"/>
    </source>
</evidence>
<evidence type="ECO:0008006" key="4">
    <source>
        <dbReference type="Google" id="ProtNLM"/>
    </source>
</evidence>
<organism evidence="2 3">
    <name type="scientific">Anopheles maculatus</name>
    <dbReference type="NCBI Taxonomy" id="74869"/>
    <lineage>
        <taxon>Eukaryota</taxon>
        <taxon>Metazoa</taxon>
        <taxon>Ecdysozoa</taxon>
        <taxon>Arthropoda</taxon>
        <taxon>Hexapoda</taxon>
        <taxon>Insecta</taxon>
        <taxon>Pterygota</taxon>
        <taxon>Neoptera</taxon>
        <taxon>Endopterygota</taxon>
        <taxon>Diptera</taxon>
        <taxon>Nematocera</taxon>
        <taxon>Culicoidea</taxon>
        <taxon>Culicidae</taxon>
        <taxon>Anophelinae</taxon>
        <taxon>Anopheles</taxon>
        <taxon>Anopheles maculatus group</taxon>
    </lineage>
</organism>
<keyword evidence="3" id="KW-1185">Reference proteome</keyword>
<proteinExistence type="predicted"/>
<dbReference type="AlphaFoldDB" id="A0A182SL07"/>
<keyword evidence="1" id="KW-0378">Hydrolase</keyword>
<name>A0A182SL07_9DIPT</name>
<dbReference type="SUPFAM" id="SSF56219">
    <property type="entry name" value="DNase I-like"/>
    <property type="match status" value="1"/>
</dbReference>
<reference evidence="3" key="1">
    <citation type="submission" date="2013-09" db="EMBL/GenBank/DDBJ databases">
        <title>The Genome Sequence of Anopheles maculatus species B.</title>
        <authorList>
            <consortium name="The Broad Institute Genomics Platform"/>
            <person name="Neafsey D.E."/>
            <person name="Besansky N."/>
            <person name="Howell P."/>
            <person name="Walton C."/>
            <person name="Young S.K."/>
            <person name="Zeng Q."/>
            <person name="Gargeya S."/>
            <person name="Fitzgerald M."/>
            <person name="Haas B."/>
            <person name="Abouelleil A."/>
            <person name="Allen A.W."/>
            <person name="Alvarado L."/>
            <person name="Arachchi H.M."/>
            <person name="Berlin A.M."/>
            <person name="Chapman S.B."/>
            <person name="Gainer-Dewar J."/>
            <person name="Goldberg J."/>
            <person name="Griggs A."/>
            <person name="Gujja S."/>
            <person name="Hansen M."/>
            <person name="Howarth C."/>
            <person name="Imamovic A."/>
            <person name="Ireland A."/>
            <person name="Larimer J."/>
            <person name="McCowan C."/>
            <person name="Murphy C."/>
            <person name="Pearson M."/>
            <person name="Poon T.W."/>
            <person name="Priest M."/>
            <person name="Roberts A."/>
            <person name="Saif S."/>
            <person name="Shea T."/>
            <person name="Sisk P."/>
            <person name="Sykes S."/>
            <person name="Wortman J."/>
            <person name="Nusbaum C."/>
            <person name="Birren B."/>
        </authorList>
    </citation>
    <scope>NUCLEOTIDE SEQUENCE [LARGE SCALE GENOMIC DNA]</scope>
    <source>
        <strain evidence="3">maculatus3</strain>
    </source>
</reference>
<accession>A0A182SL07</accession>
<dbReference type="InterPro" id="IPR039737">
    <property type="entry name" value="INPP5A"/>
</dbReference>
<evidence type="ECO:0000313" key="3">
    <source>
        <dbReference type="Proteomes" id="UP000075901"/>
    </source>
</evidence>
<dbReference type="GO" id="GO:0004445">
    <property type="term" value="F:inositol-polyphosphate 5-phosphatase activity"/>
    <property type="evidence" value="ECO:0007669"/>
    <property type="project" value="InterPro"/>
</dbReference>
<dbReference type="Proteomes" id="UP000075901">
    <property type="component" value="Unassembled WGS sequence"/>
</dbReference>
<dbReference type="VEuPathDB" id="VectorBase:AMAM008853"/>
<protein>
    <recommendedName>
        <fullName evidence="4">Inositol polyphosphate-related phosphatase domain-containing protein</fullName>
    </recommendedName>
</protein>
<dbReference type="PANTHER" id="PTHR12997:SF2">
    <property type="entry name" value="INOSITOL POLYPHOSPHATE-5-PHOSPHATASE A"/>
    <property type="match status" value="1"/>
</dbReference>
<evidence type="ECO:0000256" key="1">
    <source>
        <dbReference type="ARBA" id="ARBA00022801"/>
    </source>
</evidence>
<dbReference type="PANTHER" id="PTHR12997">
    <property type="entry name" value="TYPE I INOSITOL-1,4,5-TRISPHOSPHATE 5-PHOSPHATASE"/>
    <property type="match status" value="1"/>
</dbReference>
<sequence length="153" mass="17634">MENESLPILLITANVGSVFEDPSNLLHLWIKEFLDHIAAQQPAFIALHLQEVGGKTYEKSMEYVQEFIKQLCESDELRDYNRIRVYLDEDYNSAEHFTERNYMGRHSTSQPEKPEIQSVQKYDFLFGFNFAFVGTCASSEDGANLVKSKEALK</sequence>
<reference evidence="2" key="2">
    <citation type="submission" date="2020-05" db="UniProtKB">
        <authorList>
            <consortium name="EnsemblMetazoa"/>
        </authorList>
    </citation>
    <scope>IDENTIFICATION</scope>
    <source>
        <strain evidence="2">maculatus3</strain>
    </source>
</reference>
<dbReference type="EnsemblMetazoa" id="AMAM008853-RA">
    <property type="protein sequence ID" value="AMAM008853-PA"/>
    <property type="gene ID" value="AMAM008853"/>
</dbReference>